<organism evidence="1 2">
    <name type="scientific">Ammonifex degensii (strain DSM 10501 / KC4)</name>
    <dbReference type="NCBI Taxonomy" id="429009"/>
    <lineage>
        <taxon>Bacteria</taxon>
        <taxon>Bacillati</taxon>
        <taxon>Bacillota</taxon>
        <taxon>Clostridia</taxon>
        <taxon>Thermoanaerobacterales</taxon>
        <taxon>Thermoanaerobacteraceae</taxon>
        <taxon>Ammonifex</taxon>
    </lineage>
</organism>
<dbReference type="eggNOG" id="COG0616">
    <property type="taxonomic scope" value="Bacteria"/>
</dbReference>
<dbReference type="NCBIfam" id="NF047768">
    <property type="entry name" value="Clp_like_SDH"/>
    <property type="match status" value="1"/>
</dbReference>
<reference evidence="1 2" key="1">
    <citation type="submission" date="2009-10" db="EMBL/GenBank/DDBJ databases">
        <title>Complete sequence of chromosome of Ammonifex degensii KC4.</title>
        <authorList>
            <consortium name="US DOE Joint Genome Institute"/>
            <person name="Kerfeld C."/>
            <person name="Goodner B."/>
            <person name="Huber H."/>
            <person name="Stetter K."/>
            <person name="Lucas S."/>
            <person name="Copeland A."/>
            <person name="Lapidus A."/>
            <person name="Glavina del Rio T."/>
            <person name="Dalin E."/>
            <person name="Tice H."/>
            <person name="Bruce D."/>
            <person name="Goodwin L."/>
            <person name="Pitluck S."/>
            <person name="Saunders E."/>
            <person name="Brettin T."/>
            <person name="Detter J.C."/>
            <person name="Han C."/>
            <person name="Larimer F."/>
            <person name="Land M."/>
            <person name="Hauser L."/>
            <person name="Kyrpides N."/>
            <person name="Ovchinnikova G."/>
            <person name="Richardson P."/>
        </authorList>
    </citation>
    <scope>NUCLEOTIDE SEQUENCE [LARGE SCALE GENOMIC DNA]</scope>
    <source>
        <strain evidence="2">DSM 10501 / KC4</strain>
    </source>
</reference>
<dbReference type="RefSeq" id="WP_015738264.1">
    <property type="nucleotide sequence ID" value="NC_013385.1"/>
</dbReference>
<dbReference type="SUPFAM" id="SSF52096">
    <property type="entry name" value="ClpP/crotonase"/>
    <property type="match status" value="1"/>
</dbReference>
<protein>
    <recommendedName>
        <fullName evidence="3">Periplasmic serine protease</fullName>
    </recommendedName>
</protein>
<dbReference type="AlphaFoldDB" id="C9RAV9"/>
<evidence type="ECO:0000313" key="1">
    <source>
        <dbReference type="EMBL" id="ACX51386.1"/>
    </source>
</evidence>
<dbReference type="Gene3D" id="3.90.226.10">
    <property type="entry name" value="2-enoyl-CoA Hydratase, Chain A, domain 1"/>
    <property type="match status" value="1"/>
</dbReference>
<dbReference type="EMBL" id="CP001785">
    <property type="protein sequence ID" value="ACX51386.1"/>
    <property type="molecule type" value="Genomic_DNA"/>
</dbReference>
<gene>
    <name evidence="1" type="ordered locus">Adeg_0215</name>
</gene>
<dbReference type="PANTHER" id="PTHR35984">
    <property type="entry name" value="PERIPLASMIC SERINE PROTEASE"/>
    <property type="match status" value="1"/>
</dbReference>
<dbReference type="STRING" id="429009.Adeg_0215"/>
<keyword evidence="2" id="KW-1185">Reference proteome</keyword>
<accession>C9RAV9</accession>
<dbReference type="KEGG" id="adg:Adeg_0215"/>
<dbReference type="OrthoDB" id="9806253at2"/>
<dbReference type="Pfam" id="PF01972">
    <property type="entry name" value="SDH_protease"/>
    <property type="match status" value="1"/>
</dbReference>
<dbReference type="PANTHER" id="PTHR35984:SF1">
    <property type="entry name" value="PERIPLASMIC SERINE PROTEASE"/>
    <property type="match status" value="1"/>
</dbReference>
<evidence type="ECO:0008006" key="3">
    <source>
        <dbReference type="Google" id="ProtNLM"/>
    </source>
</evidence>
<dbReference type="Proteomes" id="UP000002620">
    <property type="component" value="Chromosome"/>
</dbReference>
<name>C9RAV9_AMMDK</name>
<dbReference type="GO" id="GO:0016020">
    <property type="term" value="C:membrane"/>
    <property type="evidence" value="ECO:0007669"/>
    <property type="project" value="InterPro"/>
</dbReference>
<evidence type="ECO:0000313" key="2">
    <source>
        <dbReference type="Proteomes" id="UP000002620"/>
    </source>
</evidence>
<dbReference type="HOGENOM" id="CLU_067083_0_0_9"/>
<dbReference type="InterPro" id="IPR002825">
    <property type="entry name" value="Pept_S49_ser-pept_pro"/>
</dbReference>
<dbReference type="InterPro" id="IPR029045">
    <property type="entry name" value="ClpP/crotonase-like_dom_sf"/>
</dbReference>
<sequence>MAISFFEILWTIFLLSAFWPMFKQQHLEMQRLRLIRTIERRRGTRLITMIHRQELISLLGLPLSRYINIEDSEQILRAIRYTPPDMPIDILLHTPGGLVLAAEQIARALRKHPAKVTVFVPHYAMSGGTMIALAADEIVMDENAVLGPVDPQLGNYPAASILEVVRQKGIDKVDDTTMILADISRKAVRQVEEFVFSLLREKMPEEKALAVARYLTSGRFTHDYPLTYEQLKELGLPVRTDLPREIYDLMDLYPQPGMRRPSVQYIPFPYDRERDSRR</sequence>
<proteinExistence type="predicted"/>